<name>A0AA36H666_CYLNA</name>
<dbReference type="SUPFAM" id="SSF51069">
    <property type="entry name" value="Carbonic anhydrase"/>
    <property type="match status" value="1"/>
</dbReference>
<dbReference type="InterPro" id="IPR001148">
    <property type="entry name" value="CA_dom"/>
</dbReference>
<comment type="catalytic activity">
    <reaction evidence="4">
        <text>hydrogencarbonate + H(+) = CO2 + H2O</text>
        <dbReference type="Rhea" id="RHEA:10748"/>
        <dbReference type="ChEBI" id="CHEBI:15377"/>
        <dbReference type="ChEBI" id="CHEBI:15378"/>
        <dbReference type="ChEBI" id="CHEBI:16526"/>
        <dbReference type="ChEBI" id="CHEBI:17544"/>
        <dbReference type="EC" id="4.2.1.1"/>
    </reaction>
</comment>
<evidence type="ECO:0000313" key="7">
    <source>
        <dbReference type="Proteomes" id="UP001176961"/>
    </source>
</evidence>
<keyword evidence="2 4" id="KW-0479">Metal-binding</keyword>
<protein>
    <recommendedName>
        <fullName evidence="4">Carbonic anhydrase</fullName>
        <ecNumber evidence="4">4.2.1.1</ecNumber>
    </recommendedName>
</protein>
<comment type="cofactor">
    <cofactor evidence="4">
        <name>Zn(2+)</name>
        <dbReference type="ChEBI" id="CHEBI:29105"/>
    </cofactor>
</comment>
<evidence type="ECO:0000256" key="2">
    <source>
        <dbReference type="ARBA" id="ARBA00022723"/>
    </source>
</evidence>
<dbReference type="Pfam" id="PF00194">
    <property type="entry name" value="Carb_anhydrase"/>
    <property type="match status" value="1"/>
</dbReference>
<keyword evidence="7" id="KW-1185">Reference proteome</keyword>
<accession>A0AA36H666</accession>
<dbReference type="PROSITE" id="PS00162">
    <property type="entry name" value="ALPHA_CA_1"/>
    <property type="match status" value="1"/>
</dbReference>
<dbReference type="AlphaFoldDB" id="A0AA36H666"/>
<dbReference type="InterPro" id="IPR036398">
    <property type="entry name" value="CA_dom_sf"/>
</dbReference>
<evidence type="ECO:0000313" key="6">
    <source>
        <dbReference type="EMBL" id="CAJ0604738.1"/>
    </source>
</evidence>
<evidence type="ECO:0000259" key="5">
    <source>
        <dbReference type="PROSITE" id="PS51144"/>
    </source>
</evidence>
<evidence type="ECO:0000256" key="1">
    <source>
        <dbReference type="ARBA" id="ARBA00010718"/>
    </source>
</evidence>
<dbReference type="PANTHER" id="PTHR18952">
    <property type="entry name" value="CARBONIC ANHYDRASE"/>
    <property type="match status" value="1"/>
</dbReference>
<dbReference type="GO" id="GO:0005737">
    <property type="term" value="C:cytoplasm"/>
    <property type="evidence" value="ECO:0007669"/>
    <property type="project" value="TreeGrafter"/>
</dbReference>
<keyword evidence="3 4" id="KW-0862">Zinc</keyword>
<dbReference type="InterPro" id="IPR023561">
    <property type="entry name" value="Carbonic_anhydrase_a-class"/>
</dbReference>
<dbReference type="GO" id="GO:0008270">
    <property type="term" value="F:zinc ion binding"/>
    <property type="evidence" value="ECO:0007669"/>
    <property type="project" value="UniProtKB-UniRule"/>
</dbReference>
<dbReference type="InterPro" id="IPR018338">
    <property type="entry name" value="Carbonic_anhydrase_a-class_CS"/>
</dbReference>
<keyword evidence="4" id="KW-0456">Lyase</keyword>
<gene>
    <name evidence="6" type="ORF">CYNAS_LOCUS16721</name>
</gene>
<sequence length="320" mass="35899">MSWVPPTHMSYLIYKAECLFVCLSTIMYLYPFPHHWGYSEENGPDTWPETCLEGIRQSPIDIRASDVDFAYLDKMIFTNYDKTGPVSIRNNGHSVTVEGFEDWNENEPYIEGGGLKYRYRLAKFHFHWSQNAFGSEHAIGGLRYPGELHLVHFRDDLTESQAAATLGGIAVLGVFLLVGNDTTPTAAVSSALNDVIYPGNSTTIENFCLQSLLPENIDSFFRYDGSLTTPGCNEVVTWTVFAEPITIAPLQMKEFQEVHSDEETRLETNCRPVQPLNGRRILFRTSKGEDEHDNGRSASGAFSISVVTTLMYISLARALS</sequence>
<dbReference type="PROSITE" id="PS51144">
    <property type="entry name" value="ALPHA_CA_2"/>
    <property type="match status" value="1"/>
</dbReference>
<proteinExistence type="inferred from homology"/>
<comment type="similarity">
    <text evidence="1 4">Belongs to the alpha-carbonic anhydrase family.</text>
</comment>
<dbReference type="EMBL" id="CATQJL010000316">
    <property type="protein sequence ID" value="CAJ0604738.1"/>
    <property type="molecule type" value="Genomic_DNA"/>
</dbReference>
<dbReference type="GO" id="GO:0004089">
    <property type="term" value="F:carbonate dehydratase activity"/>
    <property type="evidence" value="ECO:0007669"/>
    <property type="project" value="UniProtKB-UniRule"/>
</dbReference>
<comment type="function">
    <text evidence="4">Reversible hydration of carbon dioxide.</text>
</comment>
<dbReference type="CDD" id="cd00326">
    <property type="entry name" value="alpha_CA"/>
    <property type="match status" value="1"/>
</dbReference>
<dbReference type="SMART" id="SM01057">
    <property type="entry name" value="Carb_anhydrase"/>
    <property type="match status" value="1"/>
</dbReference>
<comment type="caution">
    <text evidence="6">The sequence shown here is derived from an EMBL/GenBank/DDBJ whole genome shotgun (WGS) entry which is preliminary data.</text>
</comment>
<feature type="domain" description="Alpha-carbonic anhydrase" evidence="5">
    <location>
        <begin position="34"/>
        <end position="285"/>
    </location>
</feature>
<evidence type="ECO:0000256" key="4">
    <source>
        <dbReference type="RuleBase" id="RU367011"/>
    </source>
</evidence>
<reference evidence="6" key="1">
    <citation type="submission" date="2023-07" db="EMBL/GenBank/DDBJ databases">
        <authorList>
            <consortium name="CYATHOMIX"/>
        </authorList>
    </citation>
    <scope>NUCLEOTIDE SEQUENCE</scope>
    <source>
        <strain evidence="6">N/A</strain>
    </source>
</reference>
<dbReference type="Gene3D" id="3.10.200.10">
    <property type="entry name" value="Alpha carbonic anhydrase"/>
    <property type="match status" value="1"/>
</dbReference>
<organism evidence="6 7">
    <name type="scientific">Cylicocyclus nassatus</name>
    <name type="common">Nematode worm</name>
    <dbReference type="NCBI Taxonomy" id="53992"/>
    <lineage>
        <taxon>Eukaryota</taxon>
        <taxon>Metazoa</taxon>
        <taxon>Ecdysozoa</taxon>
        <taxon>Nematoda</taxon>
        <taxon>Chromadorea</taxon>
        <taxon>Rhabditida</taxon>
        <taxon>Rhabditina</taxon>
        <taxon>Rhabditomorpha</taxon>
        <taxon>Strongyloidea</taxon>
        <taxon>Strongylidae</taxon>
        <taxon>Cylicocyclus</taxon>
    </lineage>
</organism>
<dbReference type="PANTHER" id="PTHR18952:SF250">
    <property type="entry name" value="CARBONIC ANHYDRASE 5-RELATED"/>
    <property type="match status" value="1"/>
</dbReference>
<evidence type="ECO:0000256" key="3">
    <source>
        <dbReference type="ARBA" id="ARBA00022833"/>
    </source>
</evidence>
<dbReference type="Proteomes" id="UP001176961">
    <property type="component" value="Unassembled WGS sequence"/>
</dbReference>
<dbReference type="EC" id="4.2.1.1" evidence="4"/>